<dbReference type="eggNOG" id="ENOG502ZQ7T">
    <property type="taxonomic scope" value="Bacteria"/>
</dbReference>
<evidence type="ECO:0000256" key="1">
    <source>
        <dbReference type="SAM" id="Phobius"/>
    </source>
</evidence>
<dbReference type="Proteomes" id="UP000017800">
    <property type="component" value="Unassembled WGS sequence"/>
</dbReference>
<reference evidence="2 3" key="1">
    <citation type="submission" date="2013-10" db="EMBL/GenBank/DDBJ databases">
        <authorList>
            <person name="Ichikawa N."/>
            <person name="Kimura A."/>
            <person name="Ohji S."/>
            <person name="Hosoyama A."/>
            <person name="Fujita N."/>
        </authorList>
    </citation>
    <scope>NUCLEOTIDE SEQUENCE [LARGE SCALE GENOMIC DNA]</scope>
    <source>
        <strain evidence="2 3">NBRC 102217</strain>
    </source>
</reference>
<name>V5FM77_9VIBR</name>
<dbReference type="OrthoDB" id="5906084at2"/>
<keyword evidence="3" id="KW-1185">Reference proteome</keyword>
<evidence type="ECO:0000313" key="2">
    <source>
        <dbReference type="EMBL" id="GAD89957.1"/>
    </source>
</evidence>
<gene>
    <name evidence="2" type="ORF">VHA01S_030_00320</name>
</gene>
<dbReference type="EMBL" id="BAUJ01000030">
    <property type="protein sequence ID" value="GAD89957.1"/>
    <property type="molecule type" value="Genomic_DNA"/>
</dbReference>
<dbReference type="RefSeq" id="WP_023404311.1">
    <property type="nucleotide sequence ID" value="NZ_BAUJ01000030.1"/>
</dbReference>
<accession>V5FM77</accession>
<organism evidence="2 3">
    <name type="scientific">Vibrio halioticoli NBRC 102217</name>
    <dbReference type="NCBI Taxonomy" id="1219072"/>
    <lineage>
        <taxon>Bacteria</taxon>
        <taxon>Pseudomonadati</taxon>
        <taxon>Pseudomonadota</taxon>
        <taxon>Gammaproteobacteria</taxon>
        <taxon>Vibrionales</taxon>
        <taxon>Vibrionaceae</taxon>
        <taxon>Vibrio</taxon>
    </lineage>
</organism>
<reference evidence="2 3" key="2">
    <citation type="submission" date="2013-11" db="EMBL/GenBank/DDBJ databases">
        <title>Whole genome shotgun sequence of Vibrio halioticoli NBRC 102217.</title>
        <authorList>
            <person name="Isaki S."/>
            <person name="Kimura A."/>
            <person name="Ohji S."/>
            <person name="Hosoyama A."/>
            <person name="Fujita N."/>
            <person name="Hashimoto M."/>
            <person name="Hosoyama Y."/>
            <person name="Yamazoe A."/>
        </authorList>
    </citation>
    <scope>NUCLEOTIDE SEQUENCE [LARGE SCALE GENOMIC DNA]</scope>
    <source>
        <strain evidence="2 3">NBRC 102217</strain>
    </source>
</reference>
<protein>
    <submittedName>
        <fullName evidence="2">Uncharacterized protein</fullName>
    </submittedName>
</protein>
<keyword evidence="1" id="KW-0812">Transmembrane</keyword>
<evidence type="ECO:0000313" key="3">
    <source>
        <dbReference type="Proteomes" id="UP000017800"/>
    </source>
</evidence>
<comment type="caution">
    <text evidence="2">The sequence shown here is derived from an EMBL/GenBank/DDBJ whole genome shotgun (WGS) entry which is preliminary data.</text>
</comment>
<keyword evidence="1" id="KW-0472">Membrane</keyword>
<dbReference type="AlphaFoldDB" id="V5FM77"/>
<sequence length="187" mass="21657">MDANKKVNATMANIDLEKGRKGKYLSQYALGLSAILGWCFALLLISTKSSDVIYKEQLTPEISYNYTRYTVWFHSEGKVRELRSILSQYDINDPKEIGKIKMLIKSMLIRRTEVYTQELNALNMPIPSMGQYYLTVFDFERFLQEVVEVSLSKEMSLDAKMISVYEIMFVYQTEANKRVKTALWNAG</sequence>
<feature type="transmembrane region" description="Helical" evidence="1">
    <location>
        <begin position="25"/>
        <end position="45"/>
    </location>
</feature>
<proteinExistence type="predicted"/>
<keyword evidence="1" id="KW-1133">Transmembrane helix</keyword>